<feature type="compositionally biased region" description="Basic and acidic residues" evidence="1">
    <location>
        <begin position="61"/>
        <end position="73"/>
    </location>
</feature>
<organism evidence="2 3">
    <name type="scientific">Paracoccus rhizosphaerae</name>
    <dbReference type="NCBI Taxonomy" id="1133347"/>
    <lineage>
        <taxon>Bacteria</taxon>
        <taxon>Pseudomonadati</taxon>
        <taxon>Pseudomonadota</taxon>
        <taxon>Alphaproteobacteria</taxon>
        <taxon>Rhodobacterales</taxon>
        <taxon>Paracoccaceae</taxon>
        <taxon>Paracoccus</taxon>
    </lineage>
</organism>
<dbReference type="Pfam" id="PF11154">
    <property type="entry name" value="DUF2934"/>
    <property type="match status" value="1"/>
</dbReference>
<dbReference type="Proteomes" id="UP001589795">
    <property type="component" value="Unassembled WGS sequence"/>
</dbReference>
<comment type="caution">
    <text evidence="2">The sequence shown here is derived from an EMBL/GenBank/DDBJ whole genome shotgun (WGS) entry which is preliminary data.</text>
</comment>
<sequence length="105" mass="11288">MNEERTQRVRDRAHALWEQAGRPEGQDAQHWSQAEQEIAAEEEAQSSAPAGKAAVRRGRKPKDVAEEAAEAPKARRGRPPKAAADAAAEGSDDAPRTTRGASPKP</sequence>
<evidence type="ECO:0000313" key="2">
    <source>
        <dbReference type="EMBL" id="MFC0202055.1"/>
    </source>
</evidence>
<proteinExistence type="predicted"/>
<dbReference type="EMBL" id="JBHLWQ010000165">
    <property type="protein sequence ID" value="MFC0202055.1"/>
    <property type="molecule type" value="Genomic_DNA"/>
</dbReference>
<dbReference type="InterPro" id="IPR021327">
    <property type="entry name" value="DUF2934"/>
</dbReference>
<feature type="compositionally biased region" description="Basic and acidic residues" evidence="1">
    <location>
        <begin position="1"/>
        <end position="15"/>
    </location>
</feature>
<protein>
    <submittedName>
        <fullName evidence="2">DUF2934 domain-containing protein</fullName>
    </submittedName>
</protein>
<dbReference type="RefSeq" id="WP_378927142.1">
    <property type="nucleotide sequence ID" value="NZ_JAOTBE010000100.1"/>
</dbReference>
<evidence type="ECO:0000313" key="3">
    <source>
        <dbReference type="Proteomes" id="UP001589795"/>
    </source>
</evidence>
<evidence type="ECO:0000256" key="1">
    <source>
        <dbReference type="SAM" id="MobiDB-lite"/>
    </source>
</evidence>
<accession>A0ABV6CQ97</accession>
<name>A0ABV6CQ97_9RHOB</name>
<gene>
    <name evidence="2" type="ORF">ACFFIZ_17505</name>
</gene>
<reference evidence="2 3" key="1">
    <citation type="submission" date="2024-09" db="EMBL/GenBank/DDBJ databases">
        <authorList>
            <person name="Sun Q."/>
            <person name="Mori K."/>
        </authorList>
    </citation>
    <scope>NUCLEOTIDE SEQUENCE [LARGE SCALE GENOMIC DNA]</scope>
    <source>
        <strain evidence="2 3">CCM 7904</strain>
    </source>
</reference>
<feature type="compositionally biased region" description="Low complexity" evidence="1">
    <location>
        <begin position="80"/>
        <end position="89"/>
    </location>
</feature>
<feature type="region of interest" description="Disordered" evidence="1">
    <location>
        <begin position="1"/>
        <end position="105"/>
    </location>
</feature>
<keyword evidence="3" id="KW-1185">Reference proteome</keyword>